<evidence type="ECO:0000259" key="3">
    <source>
        <dbReference type="PROSITE" id="PS51762"/>
    </source>
</evidence>
<evidence type="ECO:0000313" key="5">
    <source>
        <dbReference type="Proteomes" id="UP000054988"/>
    </source>
</evidence>
<evidence type="ECO:0000256" key="2">
    <source>
        <dbReference type="SAM" id="SignalP"/>
    </source>
</evidence>
<reference evidence="4 5" key="1">
    <citation type="submission" date="2015-12" db="EMBL/GenBank/DDBJ databases">
        <title>Draft genome sequence of Moniliophthora roreri, the causal agent of frosty pod rot of cacao.</title>
        <authorList>
            <person name="Aime M.C."/>
            <person name="Diaz-Valderrama J.R."/>
            <person name="Kijpornyongpan T."/>
            <person name="Phillips-Mora W."/>
        </authorList>
    </citation>
    <scope>NUCLEOTIDE SEQUENCE [LARGE SCALE GENOMIC DNA]</scope>
    <source>
        <strain evidence="4 5">MCA 2952</strain>
    </source>
</reference>
<dbReference type="FunFam" id="2.60.120.200:FF:000179">
    <property type="entry name" value="Unplaced genomic scaffold supercont1.19, whole genome shotgun sequence"/>
    <property type="match status" value="1"/>
</dbReference>
<gene>
    <name evidence="4" type="ORF">WG66_7258</name>
</gene>
<dbReference type="eggNOG" id="ENOG502SKEN">
    <property type="taxonomic scope" value="Eukaryota"/>
</dbReference>
<dbReference type="GO" id="GO:0009251">
    <property type="term" value="P:glucan catabolic process"/>
    <property type="evidence" value="ECO:0007669"/>
    <property type="project" value="TreeGrafter"/>
</dbReference>
<dbReference type="PROSITE" id="PS51762">
    <property type="entry name" value="GH16_2"/>
    <property type="match status" value="1"/>
</dbReference>
<proteinExistence type="predicted"/>
<dbReference type="EMBL" id="LATX01001604">
    <property type="protein sequence ID" value="KTB40137.1"/>
    <property type="molecule type" value="Genomic_DNA"/>
</dbReference>
<comment type="caution">
    <text evidence="4">The sequence shown here is derived from an EMBL/GenBank/DDBJ whole genome shotgun (WGS) entry which is preliminary data.</text>
</comment>
<dbReference type="PANTHER" id="PTHR10963">
    <property type="entry name" value="GLYCOSYL HYDROLASE-RELATED"/>
    <property type="match status" value="1"/>
</dbReference>
<dbReference type="Gene3D" id="2.60.120.200">
    <property type="match status" value="1"/>
</dbReference>
<dbReference type="InterPro" id="IPR000757">
    <property type="entry name" value="Beta-glucanase-like"/>
</dbReference>
<dbReference type="Proteomes" id="UP000054988">
    <property type="component" value="Unassembled WGS sequence"/>
</dbReference>
<dbReference type="PANTHER" id="PTHR10963:SF24">
    <property type="entry name" value="GLYCOSIDASE C21B10.07-RELATED"/>
    <property type="match status" value="1"/>
</dbReference>
<dbReference type="Pfam" id="PF26113">
    <property type="entry name" value="GH16_XgeA"/>
    <property type="match status" value="1"/>
</dbReference>
<feature type="transmembrane region" description="Helical" evidence="1">
    <location>
        <begin position="359"/>
        <end position="379"/>
    </location>
</feature>
<dbReference type="InterPro" id="IPR013320">
    <property type="entry name" value="ConA-like_dom_sf"/>
</dbReference>
<protein>
    <recommendedName>
        <fullName evidence="3">GH16 domain-containing protein</fullName>
    </recommendedName>
</protein>
<feature type="chain" id="PRO_5006902141" description="GH16 domain-containing protein" evidence="2">
    <location>
        <begin position="19"/>
        <end position="391"/>
    </location>
</feature>
<feature type="domain" description="GH16" evidence="3">
    <location>
        <begin position="23"/>
        <end position="279"/>
    </location>
</feature>
<accession>A0A0W0FUV5</accession>
<name>A0A0W0FUV5_MONRR</name>
<keyword evidence="1" id="KW-0812">Transmembrane</keyword>
<organism evidence="4 5">
    <name type="scientific">Moniliophthora roreri</name>
    <name type="common">Frosty pod rot fungus</name>
    <name type="synonym">Monilia roreri</name>
    <dbReference type="NCBI Taxonomy" id="221103"/>
    <lineage>
        <taxon>Eukaryota</taxon>
        <taxon>Fungi</taxon>
        <taxon>Dikarya</taxon>
        <taxon>Basidiomycota</taxon>
        <taxon>Agaricomycotina</taxon>
        <taxon>Agaricomycetes</taxon>
        <taxon>Agaricomycetidae</taxon>
        <taxon>Agaricales</taxon>
        <taxon>Marasmiineae</taxon>
        <taxon>Marasmiaceae</taxon>
        <taxon>Moniliophthora</taxon>
    </lineage>
</organism>
<keyword evidence="2" id="KW-0732">Signal</keyword>
<keyword evidence="1" id="KW-1133">Transmembrane helix</keyword>
<dbReference type="InterPro" id="IPR050546">
    <property type="entry name" value="Glycosyl_Hydrlase_16"/>
</dbReference>
<evidence type="ECO:0000256" key="1">
    <source>
        <dbReference type="SAM" id="Phobius"/>
    </source>
</evidence>
<dbReference type="SUPFAM" id="SSF49899">
    <property type="entry name" value="Concanavalin A-like lectins/glucanases"/>
    <property type="match status" value="1"/>
</dbReference>
<dbReference type="AlphaFoldDB" id="A0A0W0FUV5"/>
<feature type="signal peptide" evidence="2">
    <location>
        <begin position="1"/>
        <end position="18"/>
    </location>
</feature>
<evidence type="ECO:0000313" key="4">
    <source>
        <dbReference type="EMBL" id="KTB40137.1"/>
    </source>
</evidence>
<keyword evidence="1" id="KW-0472">Membrane</keyword>
<dbReference type="GO" id="GO:0004553">
    <property type="term" value="F:hydrolase activity, hydrolyzing O-glycosyl compounds"/>
    <property type="evidence" value="ECO:0007669"/>
    <property type="project" value="InterPro"/>
</dbReference>
<sequence>MTFWFLFALLSFSSPSFGYDLVRDYSGPTFFDGWDFFGNWDNLTLGDVWWLNEADAFTQQLAYVNAAGNAILKVDNRSNVPFNEKRNTVRLESKDTYAVGSLWIIDLRHIPYGCSVWPAFWTVGPTWPDDGEIDIIEGINMMGYNQIALHSLPGCFKSDPPTQLGRTLVHDCSTPSGCTVQELQPNSFGPGFAAAGGGVWATQFDVSGIYMWFWSRPNVPASIIQSDTSSSIDLSQWGSPTASYPSNSCDITRFFSPQKLVLDITLCGVWAGEPKNYLPMCADQGPTKTCYADNVVGPGSPRYDNAYFEISYVRAYTTGGATPTSTRPGPVFVTGGSSTAMSNAGQSLSIGIGSQGTGGYYFAYWIMSAVAVSFATLSFDGSYSNWFMVDW</sequence>